<sequence length="98" mass="10759">MATPQISIGHPSFSAFKPYFRPAVSAGATVGQPNICSSNQQRGTVEISTIGMPSQQASNTIGPSRRRQRTTFTPSQSETLEKRIIDGNYVCDKSLWFH</sequence>
<accession>A0ABD6E3C2</accession>
<dbReference type="EMBL" id="JBGFUD010000119">
    <property type="protein sequence ID" value="MFH4973731.1"/>
    <property type="molecule type" value="Genomic_DNA"/>
</dbReference>
<evidence type="ECO:0000256" key="1">
    <source>
        <dbReference type="SAM" id="MobiDB-lite"/>
    </source>
</evidence>
<organism evidence="2 3">
    <name type="scientific">Gnathostoma spinigerum</name>
    <dbReference type="NCBI Taxonomy" id="75299"/>
    <lineage>
        <taxon>Eukaryota</taxon>
        <taxon>Metazoa</taxon>
        <taxon>Ecdysozoa</taxon>
        <taxon>Nematoda</taxon>
        <taxon>Chromadorea</taxon>
        <taxon>Rhabditida</taxon>
        <taxon>Spirurina</taxon>
        <taxon>Gnathostomatomorpha</taxon>
        <taxon>Gnathostomatoidea</taxon>
        <taxon>Gnathostomatidae</taxon>
        <taxon>Gnathostoma</taxon>
    </lineage>
</organism>
<comment type="caution">
    <text evidence="2">The sequence shown here is derived from an EMBL/GenBank/DDBJ whole genome shotgun (WGS) entry which is preliminary data.</text>
</comment>
<dbReference type="Proteomes" id="UP001608902">
    <property type="component" value="Unassembled WGS sequence"/>
</dbReference>
<evidence type="ECO:0000313" key="2">
    <source>
        <dbReference type="EMBL" id="MFH4973731.1"/>
    </source>
</evidence>
<reference evidence="2 3" key="1">
    <citation type="submission" date="2024-08" db="EMBL/GenBank/DDBJ databases">
        <title>Gnathostoma spinigerum genome.</title>
        <authorList>
            <person name="Gonzalez-Bertolin B."/>
            <person name="Monzon S."/>
            <person name="Zaballos A."/>
            <person name="Jimenez P."/>
            <person name="Dekumyoy P."/>
            <person name="Varona S."/>
            <person name="Cuesta I."/>
            <person name="Sumanam S."/>
            <person name="Adisakwattana P."/>
            <person name="Gasser R.B."/>
            <person name="Hernandez-Gonzalez A."/>
            <person name="Young N.D."/>
            <person name="Perteguer M.J."/>
        </authorList>
    </citation>
    <scope>NUCLEOTIDE SEQUENCE [LARGE SCALE GENOMIC DNA]</scope>
    <source>
        <strain evidence="2">AL3</strain>
        <tissue evidence="2">Liver</tissue>
    </source>
</reference>
<gene>
    <name evidence="2" type="ORF">AB6A40_000440</name>
</gene>
<protein>
    <submittedName>
        <fullName evidence="2">Uncharacterized protein</fullName>
    </submittedName>
</protein>
<evidence type="ECO:0000313" key="3">
    <source>
        <dbReference type="Proteomes" id="UP001608902"/>
    </source>
</evidence>
<keyword evidence="3" id="KW-1185">Reference proteome</keyword>
<dbReference type="AlphaFoldDB" id="A0ABD6E3C2"/>
<feature type="region of interest" description="Disordered" evidence="1">
    <location>
        <begin position="54"/>
        <end position="78"/>
    </location>
</feature>
<proteinExistence type="predicted"/>
<name>A0ABD6E3C2_9BILA</name>